<evidence type="ECO:0000259" key="8">
    <source>
        <dbReference type="PROSITE" id="PS01124"/>
    </source>
</evidence>
<dbReference type="Gene3D" id="2.130.10.10">
    <property type="entry name" value="YVTN repeat-like/Quinoprotein amine dehydrogenase"/>
    <property type="match status" value="4"/>
</dbReference>
<dbReference type="PROSITE" id="PS50110">
    <property type="entry name" value="RESPONSE_REGULATORY"/>
    <property type="match status" value="1"/>
</dbReference>
<evidence type="ECO:0000256" key="7">
    <source>
        <dbReference type="SAM" id="Phobius"/>
    </source>
</evidence>
<evidence type="ECO:0000313" key="12">
    <source>
        <dbReference type="Proteomes" id="UP000267585"/>
    </source>
</evidence>
<keyword evidence="7" id="KW-0812">Transmembrane</keyword>
<dbReference type="Proteomes" id="UP000267585">
    <property type="component" value="Unassembled WGS sequence"/>
</dbReference>
<dbReference type="Pfam" id="PF07494">
    <property type="entry name" value="Reg_prop"/>
    <property type="match status" value="6"/>
</dbReference>
<sequence length="1390" mass="157386">MGNKKNCKQASLLLLLGIIIFSLSVPSCLYSQKFERFSNQQGFNQNTINSIAQDRYGFLWFGTPNGLIRHDGYEFITYTTQTAGNGSILSNDIKQLYNDKEGLLWIGTSLGLNVYVPSLEKFLTVPLDSRLSISGIGSGADGKIWFSGENKLYACQLTDVQNGVFQVSHNLLESYPEVPYLNDFSFRDKNSLLLATSKGLWDLSLGTELPGKHLEIKALTKFKALEEEVVTSLINRNNIYWIGTNKGLYKASLEGDKAHIITNFNTNNKFNPANSNIAVDVIFEDHNNSVWIGTTDNGLYKYLEEEDNFQHYAYDPRNSFGISSQNINALFQDDFNVLWVGTAQGGINKLDLTQKQFRNYSNNPYDPQSLTDNLLTAILEDSNGRLWLSGYTTPLFRSTTAVNAETSNSLKFENLDNRFPISDMDIVRSIYEDKKGYLWFGADQCLIVYNPKNDQFKKVELTKDGIPLLNNGIRSICQLTENEMLLLGSHLTVVRNPWSEIDSNKNPKLVVKSAMPMENEIGHTFLKSSDGSWWIGTKKGLIHAAYNGSEIKVLHTYTDSQEDKIRLSYENVFSLYEDNSDNIWVGTFGGGLNKMSLDSSGKPNKISFLRKNDVLPDDAIYGILPDGNNFLWLSSDMGLLRLHLRDNSIDVFDVYDGLPHNNFRQGAFYKGRSGYYYFGGLNGLTIFKPEEIKLNHQPPKVLITNLLINNERVQIGEKLNNKLILERSISETKGIAVSQKEQFIAFELAVEHTSTPAKNKVAYKLEGFNEDWVVVNEGKTTVTYTNLPARGYKFKVRAANGDGIWSTKTKTLDLKILPPWYRTWWSYLIFTLLTVSIGIGVVVYFSQHEKLKQRLKFEELDKERVRTINKGKFEYFTNMSHEFRTPLTLIAGPLERLLSRNTDPENNKYLAIIQKNTKRLLSLADQLISFQQAEQGRLKLNLRKETLGAFIAPTIETFENYAIEKDINFTHKVSSPDEEIIIDVEKTERIIFNLLSNSFKNTPPFGTIGIELKIEYTSGEKIILIDVVDSGKGIPEEDLENIFERFYQLGNRTNKVSGGGIGLSFCKSLVNLLNGEIAAQSTPGVETRFSVILPSQSLKTYNAQEIDISKKSFVDDWIPLSSKITDGNRAIAQDNGSKKKYSILLVENEVDVQTFLKGTLSDKYNIEVANNGIEGLEKIRNKEPDLVISDVMMPEMDGFEMCEKIKSDPELSHIHVLLLTALNENEDMIKGLQFGADEYLGKPFSLKHLELRVEKLIRTKERLREYFSRNSKLPKNASGISTRDKEFLSNIIAIMEKNISDSNFGVEELAKEIGLSTSHFYRRLKQLTGQSPNVYLRNFRLQRAAELLGDNEGLNVSEVMYKIGIESNSYFSTAFKKLHGVSPSEFIKIN</sequence>
<feature type="domain" description="Response regulatory" evidence="10">
    <location>
        <begin position="1142"/>
        <end position="1257"/>
    </location>
</feature>
<evidence type="ECO:0000256" key="3">
    <source>
        <dbReference type="ARBA" id="ARBA00022553"/>
    </source>
</evidence>
<dbReference type="Pfam" id="PF07495">
    <property type="entry name" value="Y_Y_Y"/>
    <property type="match status" value="1"/>
</dbReference>
<dbReference type="SMART" id="SM00388">
    <property type="entry name" value="HisKA"/>
    <property type="match status" value="1"/>
</dbReference>
<evidence type="ECO:0000256" key="6">
    <source>
        <dbReference type="PROSITE-ProRule" id="PRU00169"/>
    </source>
</evidence>
<evidence type="ECO:0000256" key="2">
    <source>
        <dbReference type="ARBA" id="ARBA00012438"/>
    </source>
</evidence>
<dbReference type="OrthoDB" id="9809670at2"/>
<gene>
    <name evidence="11" type="ORF">EHW67_02530</name>
</gene>
<keyword evidence="3 6" id="KW-0597">Phosphoprotein</keyword>
<proteinExistence type="predicted"/>
<dbReference type="EC" id="2.7.13.3" evidence="2"/>
<dbReference type="InterPro" id="IPR003661">
    <property type="entry name" value="HisK_dim/P_dom"/>
</dbReference>
<dbReference type="Pfam" id="PF00512">
    <property type="entry name" value="HisKA"/>
    <property type="match status" value="1"/>
</dbReference>
<evidence type="ECO:0000259" key="10">
    <source>
        <dbReference type="PROSITE" id="PS50110"/>
    </source>
</evidence>
<dbReference type="InterPro" id="IPR018060">
    <property type="entry name" value="HTH_AraC"/>
</dbReference>
<dbReference type="InterPro" id="IPR001789">
    <property type="entry name" value="Sig_transdc_resp-reg_receiver"/>
</dbReference>
<feature type="domain" description="Histidine kinase" evidence="9">
    <location>
        <begin position="878"/>
        <end position="1097"/>
    </location>
</feature>
<dbReference type="SUPFAM" id="SSF47384">
    <property type="entry name" value="Homodimeric domain of signal transducing histidine kinase"/>
    <property type="match status" value="1"/>
</dbReference>
<organism evidence="11 12">
    <name type="scientific">Arenibacter aquaticus</name>
    <dbReference type="NCBI Taxonomy" id="2489054"/>
    <lineage>
        <taxon>Bacteria</taxon>
        <taxon>Pseudomonadati</taxon>
        <taxon>Bacteroidota</taxon>
        <taxon>Flavobacteriia</taxon>
        <taxon>Flavobacteriales</taxon>
        <taxon>Flavobacteriaceae</taxon>
        <taxon>Arenibacter</taxon>
    </lineage>
</organism>
<dbReference type="InterPro" id="IPR009057">
    <property type="entry name" value="Homeodomain-like_sf"/>
</dbReference>
<dbReference type="SUPFAM" id="SSF52172">
    <property type="entry name" value="CheY-like"/>
    <property type="match status" value="1"/>
</dbReference>
<evidence type="ECO:0000256" key="4">
    <source>
        <dbReference type="ARBA" id="ARBA00023015"/>
    </source>
</evidence>
<accession>A0A430K8Z1</accession>
<comment type="caution">
    <text evidence="11">The sequence shown here is derived from an EMBL/GenBank/DDBJ whole genome shotgun (WGS) entry which is preliminary data.</text>
</comment>
<dbReference type="InterPro" id="IPR036890">
    <property type="entry name" value="HATPase_C_sf"/>
</dbReference>
<comment type="catalytic activity">
    <reaction evidence="1">
        <text>ATP + protein L-histidine = ADP + protein N-phospho-L-histidine.</text>
        <dbReference type="EC" id="2.7.13.3"/>
    </reaction>
</comment>
<name>A0A430K8Z1_9FLAO</name>
<dbReference type="InterPro" id="IPR003594">
    <property type="entry name" value="HATPase_dom"/>
</dbReference>
<dbReference type="PROSITE" id="PS50109">
    <property type="entry name" value="HIS_KIN"/>
    <property type="match status" value="1"/>
</dbReference>
<evidence type="ECO:0000256" key="1">
    <source>
        <dbReference type="ARBA" id="ARBA00000085"/>
    </source>
</evidence>
<dbReference type="Gene3D" id="3.40.50.2300">
    <property type="match status" value="1"/>
</dbReference>
<dbReference type="SUPFAM" id="SSF55874">
    <property type="entry name" value="ATPase domain of HSP90 chaperone/DNA topoisomerase II/histidine kinase"/>
    <property type="match status" value="1"/>
</dbReference>
<dbReference type="PANTHER" id="PTHR43547:SF2">
    <property type="entry name" value="HYBRID SIGNAL TRANSDUCTION HISTIDINE KINASE C"/>
    <property type="match status" value="1"/>
</dbReference>
<dbReference type="SMART" id="SM00342">
    <property type="entry name" value="HTH_ARAC"/>
    <property type="match status" value="1"/>
</dbReference>
<dbReference type="Gene3D" id="2.60.40.10">
    <property type="entry name" value="Immunoglobulins"/>
    <property type="match status" value="1"/>
</dbReference>
<keyword evidence="7" id="KW-0472">Membrane</keyword>
<dbReference type="CDD" id="cd00082">
    <property type="entry name" value="HisKA"/>
    <property type="match status" value="1"/>
</dbReference>
<dbReference type="SUPFAM" id="SSF46689">
    <property type="entry name" value="Homeodomain-like"/>
    <property type="match status" value="2"/>
</dbReference>
<dbReference type="PANTHER" id="PTHR43547">
    <property type="entry name" value="TWO-COMPONENT HISTIDINE KINASE"/>
    <property type="match status" value="1"/>
</dbReference>
<dbReference type="InterPro" id="IPR013783">
    <property type="entry name" value="Ig-like_fold"/>
</dbReference>
<dbReference type="GO" id="GO:0000155">
    <property type="term" value="F:phosphorelay sensor kinase activity"/>
    <property type="evidence" value="ECO:0007669"/>
    <property type="project" value="InterPro"/>
</dbReference>
<dbReference type="PRINTS" id="PR00344">
    <property type="entry name" value="BCTRLSENSOR"/>
</dbReference>
<evidence type="ECO:0000313" key="11">
    <source>
        <dbReference type="EMBL" id="RTE55462.1"/>
    </source>
</evidence>
<keyword evidence="4" id="KW-0805">Transcription regulation</keyword>
<dbReference type="Pfam" id="PF12833">
    <property type="entry name" value="HTH_18"/>
    <property type="match status" value="1"/>
</dbReference>
<dbReference type="InterPro" id="IPR004358">
    <property type="entry name" value="Sig_transdc_His_kin-like_C"/>
</dbReference>
<evidence type="ECO:0000259" key="9">
    <source>
        <dbReference type="PROSITE" id="PS50109"/>
    </source>
</evidence>
<dbReference type="SMART" id="SM00448">
    <property type="entry name" value="REC"/>
    <property type="match status" value="1"/>
</dbReference>
<feature type="transmembrane region" description="Helical" evidence="7">
    <location>
        <begin position="824"/>
        <end position="846"/>
    </location>
</feature>
<dbReference type="Gene3D" id="3.30.565.10">
    <property type="entry name" value="Histidine kinase-like ATPase, C-terminal domain"/>
    <property type="match status" value="1"/>
</dbReference>
<dbReference type="SUPFAM" id="SSF63829">
    <property type="entry name" value="Calcium-dependent phosphotriesterase"/>
    <property type="match status" value="4"/>
</dbReference>
<keyword evidence="7" id="KW-1133">Transmembrane helix</keyword>
<dbReference type="InterPro" id="IPR011006">
    <property type="entry name" value="CheY-like_superfamily"/>
</dbReference>
<dbReference type="InterPro" id="IPR005467">
    <property type="entry name" value="His_kinase_dom"/>
</dbReference>
<keyword evidence="12" id="KW-1185">Reference proteome</keyword>
<feature type="domain" description="HTH araC/xylS-type" evidence="8">
    <location>
        <begin position="1289"/>
        <end position="1389"/>
    </location>
</feature>
<dbReference type="RefSeq" id="WP_126160765.1">
    <property type="nucleotide sequence ID" value="NZ_RQPJ01000001.1"/>
</dbReference>
<evidence type="ECO:0000256" key="5">
    <source>
        <dbReference type="ARBA" id="ARBA00023163"/>
    </source>
</evidence>
<dbReference type="FunFam" id="1.10.287.130:FF:000045">
    <property type="entry name" value="Two-component system sensor histidine kinase/response regulator"/>
    <property type="match status" value="1"/>
</dbReference>
<dbReference type="InterPro" id="IPR011110">
    <property type="entry name" value="Reg_prop"/>
</dbReference>
<dbReference type="InterPro" id="IPR036097">
    <property type="entry name" value="HisK_dim/P_sf"/>
</dbReference>
<dbReference type="Gene3D" id="1.10.10.60">
    <property type="entry name" value="Homeodomain-like"/>
    <property type="match status" value="2"/>
</dbReference>
<dbReference type="PROSITE" id="PS01124">
    <property type="entry name" value="HTH_ARAC_FAMILY_2"/>
    <property type="match status" value="1"/>
</dbReference>
<dbReference type="SMART" id="SM00387">
    <property type="entry name" value="HATPase_c"/>
    <property type="match status" value="1"/>
</dbReference>
<dbReference type="Pfam" id="PF00072">
    <property type="entry name" value="Response_reg"/>
    <property type="match status" value="1"/>
</dbReference>
<reference evidence="11 12" key="1">
    <citation type="submission" date="2018-11" db="EMBL/GenBank/DDBJ databases">
        <title>Arenibacter aquaticus sp.nov., a marine bacterium isolated from surface seawater in the South China Sea.</title>
        <authorList>
            <person name="Guo J."/>
            <person name="Sun J."/>
        </authorList>
    </citation>
    <scope>NUCLEOTIDE SEQUENCE [LARGE SCALE GENOMIC DNA]</scope>
    <source>
        <strain evidence="11 12">GUO666</strain>
    </source>
</reference>
<dbReference type="GO" id="GO:0043565">
    <property type="term" value="F:sequence-specific DNA binding"/>
    <property type="evidence" value="ECO:0007669"/>
    <property type="project" value="InterPro"/>
</dbReference>
<dbReference type="Gene3D" id="1.10.287.130">
    <property type="match status" value="1"/>
</dbReference>
<dbReference type="GO" id="GO:0003700">
    <property type="term" value="F:DNA-binding transcription factor activity"/>
    <property type="evidence" value="ECO:0007669"/>
    <property type="project" value="InterPro"/>
</dbReference>
<dbReference type="InterPro" id="IPR011123">
    <property type="entry name" value="Y_Y_Y"/>
</dbReference>
<dbReference type="InterPro" id="IPR015943">
    <property type="entry name" value="WD40/YVTN_repeat-like_dom_sf"/>
</dbReference>
<protein>
    <recommendedName>
        <fullName evidence="2">histidine kinase</fullName>
        <ecNumber evidence="2">2.7.13.3</ecNumber>
    </recommendedName>
</protein>
<feature type="modified residue" description="4-aspartylphosphate" evidence="6">
    <location>
        <position position="1190"/>
    </location>
</feature>
<dbReference type="EMBL" id="RQPJ01000001">
    <property type="protein sequence ID" value="RTE55462.1"/>
    <property type="molecule type" value="Genomic_DNA"/>
</dbReference>
<keyword evidence="5" id="KW-0804">Transcription</keyword>
<dbReference type="Pfam" id="PF02518">
    <property type="entry name" value="HATPase_c"/>
    <property type="match status" value="1"/>
</dbReference>